<evidence type="ECO:0000256" key="1">
    <source>
        <dbReference type="ARBA" id="ARBA00012528"/>
    </source>
</evidence>
<organism evidence="5 6">
    <name type="scientific">Loktanella fryxellensis</name>
    <dbReference type="NCBI Taxonomy" id="245187"/>
    <lineage>
        <taxon>Bacteria</taxon>
        <taxon>Pseudomonadati</taxon>
        <taxon>Pseudomonadota</taxon>
        <taxon>Alphaproteobacteria</taxon>
        <taxon>Rhodobacterales</taxon>
        <taxon>Roseobacteraceae</taxon>
        <taxon>Loktanella</taxon>
    </lineage>
</organism>
<protein>
    <recommendedName>
        <fullName evidence="1">diguanylate cyclase</fullName>
        <ecNumber evidence="1">2.7.7.65</ecNumber>
    </recommendedName>
</protein>
<dbReference type="OrthoDB" id="7179697at2"/>
<dbReference type="PANTHER" id="PTHR45138">
    <property type="entry name" value="REGULATORY COMPONENTS OF SENSORY TRANSDUCTION SYSTEM"/>
    <property type="match status" value="1"/>
</dbReference>
<keyword evidence="3" id="KW-1133">Transmembrane helix</keyword>
<dbReference type="InterPro" id="IPR050469">
    <property type="entry name" value="Diguanylate_Cyclase"/>
</dbReference>
<feature type="transmembrane region" description="Helical" evidence="3">
    <location>
        <begin position="157"/>
        <end position="178"/>
    </location>
</feature>
<gene>
    <name evidence="5" type="ORF">SAMN04488003_11711</name>
</gene>
<dbReference type="EMBL" id="FOCI01000017">
    <property type="protein sequence ID" value="SEN45137.1"/>
    <property type="molecule type" value="Genomic_DNA"/>
</dbReference>
<comment type="catalytic activity">
    <reaction evidence="2">
        <text>2 GTP = 3',3'-c-di-GMP + 2 diphosphate</text>
        <dbReference type="Rhea" id="RHEA:24898"/>
        <dbReference type="ChEBI" id="CHEBI:33019"/>
        <dbReference type="ChEBI" id="CHEBI:37565"/>
        <dbReference type="ChEBI" id="CHEBI:58805"/>
        <dbReference type="EC" id="2.7.7.65"/>
    </reaction>
</comment>
<dbReference type="GO" id="GO:1902201">
    <property type="term" value="P:negative regulation of bacterial-type flagellum-dependent cell motility"/>
    <property type="evidence" value="ECO:0007669"/>
    <property type="project" value="TreeGrafter"/>
</dbReference>
<dbReference type="PROSITE" id="PS50887">
    <property type="entry name" value="GGDEF"/>
    <property type="match status" value="1"/>
</dbReference>
<dbReference type="Proteomes" id="UP000199585">
    <property type="component" value="Unassembled WGS sequence"/>
</dbReference>
<dbReference type="GO" id="GO:0043709">
    <property type="term" value="P:cell adhesion involved in single-species biofilm formation"/>
    <property type="evidence" value="ECO:0007669"/>
    <property type="project" value="TreeGrafter"/>
</dbReference>
<dbReference type="InterPro" id="IPR000160">
    <property type="entry name" value="GGDEF_dom"/>
</dbReference>
<evidence type="ECO:0000259" key="4">
    <source>
        <dbReference type="PROSITE" id="PS50887"/>
    </source>
</evidence>
<reference evidence="5 6" key="1">
    <citation type="submission" date="2016-10" db="EMBL/GenBank/DDBJ databases">
        <authorList>
            <person name="de Groot N.N."/>
        </authorList>
    </citation>
    <scope>NUCLEOTIDE SEQUENCE [LARGE SCALE GENOMIC DNA]</scope>
    <source>
        <strain evidence="5 6">DSM 16213</strain>
    </source>
</reference>
<dbReference type="Gene3D" id="3.30.70.270">
    <property type="match status" value="1"/>
</dbReference>
<feature type="transmembrane region" description="Helical" evidence="3">
    <location>
        <begin position="20"/>
        <end position="36"/>
    </location>
</feature>
<dbReference type="GO" id="GO:0005886">
    <property type="term" value="C:plasma membrane"/>
    <property type="evidence" value="ECO:0007669"/>
    <property type="project" value="TreeGrafter"/>
</dbReference>
<dbReference type="RefSeq" id="WP_089904103.1">
    <property type="nucleotide sequence ID" value="NZ_FOCI01000017.1"/>
</dbReference>
<keyword evidence="3" id="KW-0812">Transmembrane</keyword>
<dbReference type="Pfam" id="PF00990">
    <property type="entry name" value="GGDEF"/>
    <property type="match status" value="1"/>
</dbReference>
<feature type="domain" description="GGDEF" evidence="4">
    <location>
        <begin position="413"/>
        <end position="546"/>
    </location>
</feature>
<feature type="transmembrane region" description="Helical" evidence="3">
    <location>
        <begin position="48"/>
        <end position="69"/>
    </location>
</feature>
<proteinExistence type="predicted"/>
<feature type="transmembrane region" description="Helical" evidence="3">
    <location>
        <begin position="112"/>
        <end position="137"/>
    </location>
</feature>
<dbReference type="InterPro" id="IPR031621">
    <property type="entry name" value="HisKA_7TM"/>
</dbReference>
<dbReference type="InterPro" id="IPR043128">
    <property type="entry name" value="Rev_trsase/Diguanyl_cyclase"/>
</dbReference>
<dbReference type="Gene3D" id="3.30.450.20">
    <property type="entry name" value="PAS domain"/>
    <property type="match status" value="1"/>
</dbReference>
<dbReference type="GO" id="GO:0052621">
    <property type="term" value="F:diguanylate cyclase activity"/>
    <property type="evidence" value="ECO:0007669"/>
    <property type="project" value="UniProtKB-EC"/>
</dbReference>
<name>A0A1H8GNR0_9RHOB</name>
<keyword evidence="6" id="KW-1185">Reference proteome</keyword>
<evidence type="ECO:0000256" key="3">
    <source>
        <dbReference type="SAM" id="Phobius"/>
    </source>
</evidence>
<dbReference type="PANTHER" id="PTHR45138:SF9">
    <property type="entry name" value="DIGUANYLATE CYCLASE DGCM-RELATED"/>
    <property type="match status" value="1"/>
</dbReference>
<evidence type="ECO:0000256" key="2">
    <source>
        <dbReference type="ARBA" id="ARBA00034247"/>
    </source>
</evidence>
<sequence length="549" mass="59089">MIAFDLAACVQLRGTGPQDYFIIALLPVFTIITLLIRRQPPFSGKRFFLTANWALTAWLFTVAMELLSADPGCKVLWGMLAYPWISLLPVAWFLFVWRYGRGETGRIARWQWALLIGVPACGALAALSSPLTGLFYAPGTAPSSPAPGAPIAYVYGPLFYANAAVLYGFLLGSFVLLGRGIARAAGISRLLYVMLFAMTALPSLANVGYVAFGINIAGFDPTPFLFSFVLLAYAAIMSLSNFFQISAIAKDMIFDGLPSPIVVVANDGRIMASNAQAQALMPAAAAADATVWNVASLADLMTLAISGERLSTPPEVRIGDGLFEVSLTPVRDTHRIGTAGTMGFAFVFFEVTQRKALQASLAAALDATDAKLDAALIQNRRIADEVRTDPLTGLLNRRALTTEFEAMTAAGAARIFAVMVDIDHFKAINDTQGHARGDDVLIALGTCLQRAFRDSDRVFRMGGEEFLILLPDMDAATLEARIARLRRDSQIAGDMLLPSTMPLRFSAGVAAWPTDAETLTDLLDSADRRLYTSKSTGRNKTSGPLTETG</sequence>
<dbReference type="FunFam" id="3.30.70.270:FF:000001">
    <property type="entry name" value="Diguanylate cyclase domain protein"/>
    <property type="match status" value="1"/>
</dbReference>
<evidence type="ECO:0000313" key="5">
    <source>
        <dbReference type="EMBL" id="SEN45137.1"/>
    </source>
</evidence>
<feature type="transmembrane region" description="Helical" evidence="3">
    <location>
        <begin position="81"/>
        <end position="100"/>
    </location>
</feature>
<dbReference type="NCBIfam" id="TIGR00254">
    <property type="entry name" value="GGDEF"/>
    <property type="match status" value="1"/>
</dbReference>
<dbReference type="SUPFAM" id="SSF55073">
    <property type="entry name" value="Nucleotide cyclase"/>
    <property type="match status" value="1"/>
</dbReference>
<dbReference type="Pfam" id="PF16927">
    <property type="entry name" value="HisKA_7TM"/>
    <property type="match status" value="1"/>
</dbReference>
<dbReference type="STRING" id="245187.SAMN04488003_11711"/>
<dbReference type="EC" id="2.7.7.65" evidence="1"/>
<dbReference type="InterPro" id="IPR029787">
    <property type="entry name" value="Nucleotide_cyclase"/>
</dbReference>
<dbReference type="SMART" id="SM00267">
    <property type="entry name" value="GGDEF"/>
    <property type="match status" value="1"/>
</dbReference>
<evidence type="ECO:0000313" key="6">
    <source>
        <dbReference type="Proteomes" id="UP000199585"/>
    </source>
</evidence>
<dbReference type="CDD" id="cd01949">
    <property type="entry name" value="GGDEF"/>
    <property type="match status" value="1"/>
</dbReference>
<feature type="transmembrane region" description="Helical" evidence="3">
    <location>
        <begin position="190"/>
        <end position="212"/>
    </location>
</feature>
<dbReference type="AlphaFoldDB" id="A0A1H8GNR0"/>
<feature type="transmembrane region" description="Helical" evidence="3">
    <location>
        <begin position="224"/>
        <end position="243"/>
    </location>
</feature>
<accession>A0A1H8GNR0</accession>
<keyword evidence="3" id="KW-0472">Membrane</keyword>